<dbReference type="EMBL" id="WJMZ01000007">
    <property type="protein sequence ID" value="MRG84263.1"/>
    <property type="molecule type" value="Genomic_DNA"/>
</dbReference>
<name>A0A1C2A031_LIMRT</name>
<feature type="region of interest" description="Disordered" evidence="1">
    <location>
        <begin position="43"/>
        <end position="76"/>
    </location>
</feature>
<gene>
    <name evidence="4" type="ORF">BFD03_06890</name>
    <name evidence="2" type="ORF">GIX79_02650</name>
    <name evidence="3" type="ORF">GIX80_07685</name>
</gene>
<dbReference type="AlphaFoldDB" id="A0A1C2A031"/>
<evidence type="ECO:0000313" key="4">
    <source>
        <dbReference type="EMBL" id="OCX47450.1"/>
    </source>
</evidence>
<dbReference type="Proteomes" id="UP000095141">
    <property type="component" value="Unassembled WGS sequence"/>
</dbReference>
<feature type="compositionally biased region" description="Basic and acidic residues" evidence="1">
    <location>
        <begin position="54"/>
        <end position="76"/>
    </location>
</feature>
<organism evidence="4 5">
    <name type="scientific">Limosilactobacillus reuteri</name>
    <name type="common">Lactobacillus reuteri</name>
    <dbReference type="NCBI Taxonomy" id="1598"/>
    <lineage>
        <taxon>Bacteria</taxon>
        <taxon>Bacillati</taxon>
        <taxon>Bacillota</taxon>
        <taxon>Bacilli</taxon>
        <taxon>Lactobacillales</taxon>
        <taxon>Lactobacillaceae</taxon>
        <taxon>Limosilactobacillus</taxon>
    </lineage>
</organism>
<proteinExistence type="predicted"/>
<evidence type="ECO:0000313" key="6">
    <source>
        <dbReference type="Proteomes" id="UP000441557"/>
    </source>
</evidence>
<protein>
    <submittedName>
        <fullName evidence="4">Uncharacterized protein</fullName>
    </submittedName>
</protein>
<evidence type="ECO:0000313" key="7">
    <source>
        <dbReference type="Proteomes" id="UP000452188"/>
    </source>
</evidence>
<accession>A0A1C2A031</accession>
<reference evidence="4 5" key="1">
    <citation type="submission" date="2016-08" db="EMBL/GenBank/DDBJ databases">
        <title>Probiotic bacterium isolated from chicken gut.</title>
        <authorList>
            <person name="Levy J.L."/>
            <person name="Hassan H.M."/>
            <person name="Mendoza M.A."/>
        </authorList>
    </citation>
    <scope>NUCLEOTIDE SEQUENCE [LARGE SCALE GENOMIC DNA]</scope>
    <source>
        <strain evidence="4 5">P43</strain>
    </source>
</reference>
<dbReference type="Proteomes" id="UP000441557">
    <property type="component" value="Unassembled WGS sequence"/>
</dbReference>
<evidence type="ECO:0000313" key="5">
    <source>
        <dbReference type="Proteomes" id="UP000095141"/>
    </source>
</evidence>
<evidence type="ECO:0000256" key="1">
    <source>
        <dbReference type="SAM" id="MobiDB-lite"/>
    </source>
</evidence>
<evidence type="ECO:0000313" key="2">
    <source>
        <dbReference type="EMBL" id="MRG74669.1"/>
    </source>
</evidence>
<reference evidence="6 7" key="2">
    <citation type="submission" date="2019-11" db="EMBL/GenBank/DDBJ databases">
        <title>Draft genome sequence of 12 host-associated Lactobacillus reuteri rodent strains.</title>
        <authorList>
            <person name="Zhang S."/>
            <person name="Ozcam M."/>
            <person name="Van Pijkeren J.P."/>
        </authorList>
    </citation>
    <scope>NUCLEOTIDE SEQUENCE [LARGE SCALE GENOMIC DNA]</scope>
    <source>
        <strain evidence="2 7">6799jm-1</strain>
        <strain evidence="3 6">L1604-1</strain>
    </source>
</reference>
<dbReference type="EMBL" id="WJMV01000005">
    <property type="protein sequence ID" value="MRG74669.1"/>
    <property type="molecule type" value="Genomic_DNA"/>
</dbReference>
<dbReference type="EMBL" id="MCNS01000010">
    <property type="protein sequence ID" value="OCX47450.1"/>
    <property type="molecule type" value="Genomic_DNA"/>
</dbReference>
<sequence>MNIMAKGKVKTSDKRSVRDVKLDELAGLLNEFDVNTMGALVKSLKKSQKKNKQSKKDELRDTIERQQEHIDEQKDTIDQLNNHISKLIDRLDNKL</sequence>
<comment type="caution">
    <text evidence="4">The sequence shown here is derived from an EMBL/GenBank/DDBJ whole genome shotgun (WGS) entry which is preliminary data.</text>
</comment>
<dbReference type="Proteomes" id="UP000452188">
    <property type="component" value="Unassembled WGS sequence"/>
</dbReference>
<feature type="compositionally biased region" description="Basic residues" evidence="1">
    <location>
        <begin position="43"/>
        <end position="53"/>
    </location>
</feature>
<evidence type="ECO:0000313" key="3">
    <source>
        <dbReference type="EMBL" id="MRG84263.1"/>
    </source>
</evidence>